<dbReference type="PROSITE" id="PS51257">
    <property type="entry name" value="PROKAR_LIPOPROTEIN"/>
    <property type="match status" value="1"/>
</dbReference>
<accession>A0A2A7U705</accession>
<dbReference type="Proteomes" id="UP000219788">
    <property type="component" value="Unassembled WGS sequence"/>
</dbReference>
<name>A0A2A7U705_EDWTA</name>
<comment type="caution">
    <text evidence="1">The sequence shown here is derived from an EMBL/GenBank/DDBJ whole genome shotgun (WGS) entry which is preliminary data.</text>
</comment>
<reference evidence="2" key="1">
    <citation type="submission" date="2017-09" db="EMBL/GenBank/DDBJ databases">
        <title>FDA dAtabase for Regulatory Grade micrObial Sequences (FDA-ARGOS): Supporting development and validation of Infectious Disease Dx tests.</title>
        <authorList>
            <person name="Goldberg B."/>
            <person name="Campos J."/>
            <person name="Tallon L."/>
            <person name="Sadzewicz L."/>
            <person name="Ott S."/>
            <person name="Zhao X."/>
            <person name="Nagaraj S."/>
            <person name="Vavikolanu K."/>
            <person name="Aluvathingal J."/>
            <person name="Nadendla S."/>
            <person name="Geyer C."/>
            <person name="Sichtig H."/>
        </authorList>
    </citation>
    <scope>NUCLEOTIDE SEQUENCE [LARGE SCALE GENOMIC DNA]</scope>
    <source>
        <strain evidence="2">FDAARGOS_370</strain>
    </source>
</reference>
<evidence type="ECO:0008006" key="3">
    <source>
        <dbReference type="Google" id="ProtNLM"/>
    </source>
</evidence>
<dbReference type="RefSeq" id="WP_098142723.1">
    <property type="nucleotide sequence ID" value="NZ_PDDV01000010.1"/>
</dbReference>
<evidence type="ECO:0000313" key="2">
    <source>
        <dbReference type="Proteomes" id="UP000219788"/>
    </source>
</evidence>
<organism evidence="1 2">
    <name type="scientific">Edwardsiella tarda</name>
    <dbReference type="NCBI Taxonomy" id="636"/>
    <lineage>
        <taxon>Bacteria</taxon>
        <taxon>Pseudomonadati</taxon>
        <taxon>Pseudomonadota</taxon>
        <taxon>Gammaproteobacteria</taxon>
        <taxon>Enterobacterales</taxon>
        <taxon>Hafniaceae</taxon>
        <taxon>Edwardsiella</taxon>
    </lineage>
</organism>
<dbReference type="EMBL" id="PDDV01000010">
    <property type="protein sequence ID" value="PEH74120.1"/>
    <property type="molecule type" value="Genomic_DNA"/>
</dbReference>
<sequence length="83" mass="9639">MKWLVLLACIGISGCTGNTGRVIYHPPEPEKVEPVDVQWKVNNGMVGLSWGDFQKFGVWLRDVERYVKEQRVIINYYRDKNTP</sequence>
<gene>
    <name evidence="1" type="ORF">CRM76_02125</name>
</gene>
<protein>
    <recommendedName>
        <fullName evidence="3">Lipoprotein</fullName>
    </recommendedName>
</protein>
<evidence type="ECO:0000313" key="1">
    <source>
        <dbReference type="EMBL" id="PEH74120.1"/>
    </source>
</evidence>
<dbReference type="AlphaFoldDB" id="A0A2A7U705"/>
<proteinExistence type="predicted"/>